<name>A0A5B2VDK6_9HYPH</name>
<evidence type="ECO:0000313" key="6">
    <source>
        <dbReference type="Proteomes" id="UP000323142"/>
    </source>
</evidence>
<dbReference type="AlphaFoldDB" id="A0A5B2VDK6"/>
<dbReference type="InterPro" id="IPR000683">
    <property type="entry name" value="Gfo/Idh/MocA-like_OxRdtase_N"/>
</dbReference>
<dbReference type="SUPFAM" id="SSF51735">
    <property type="entry name" value="NAD(P)-binding Rossmann-fold domains"/>
    <property type="match status" value="1"/>
</dbReference>
<dbReference type="Pfam" id="PF01408">
    <property type="entry name" value="GFO_IDH_MocA"/>
    <property type="match status" value="1"/>
</dbReference>
<evidence type="ECO:0000313" key="5">
    <source>
        <dbReference type="EMBL" id="KAA2236766.1"/>
    </source>
</evidence>
<dbReference type="Gene3D" id="3.30.360.10">
    <property type="entry name" value="Dihydrodipicolinate Reductase, domain 2"/>
    <property type="match status" value="1"/>
</dbReference>
<protein>
    <submittedName>
        <fullName evidence="5">Gfo/Idh/MocA family oxidoreductase</fullName>
    </submittedName>
</protein>
<dbReference type="Proteomes" id="UP000323142">
    <property type="component" value="Unassembled WGS sequence"/>
</dbReference>
<gene>
    <name evidence="5" type="ORF">F0L46_13440</name>
</gene>
<dbReference type="PANTHER" id="PTHR43708:SF5">
    <property type="entry name" value="CONSERVED EXPRESSED OXIDOREDUCTASE (EUROFUNG)-RELATED"/>
    <property type="match status" value="1"/>
</dbReference>
<comment type="caution">
    <text evidence="5">The sequence shown here is derived from an EMBL/GenBank/DDBJ whole genome shotgun (WGS) entry which is preliminary data.</text>
</comment>
<dbReference type="GO" id="GO:0016491">
    <property type="term" value="F:oxidoreductase activity"/>
    <property type="evidence" value="ECO:0007669"/>
    <property type="project" value="UniProtKB-KW"/>
</dbReference>
<evidence type="ECO:0000259" key="4">
    <source>
        <dbReference type="Pfam" id="PF22725"/>
    </source>
</evidence>
<dbReference type="InterPro" id="IPR055170">
    <property type="entry name" value="GFO_IDH_MocA-like_dom"/>
</dbReference>
<keyword evidence="2" id="KW-0560">Oxidoreductase</keyword>
<evidence type="ECO:0000256" key="1">
    <source>
        <dbReference type="ARBA" id="ARBA00010928"/>
    </source>
</evidence>
<dbReference type="InterPro" id="IPR036291">
    <property type="entry name" value="NAD(P)-bd_dom_sf"/>
</dbReference>
<dbReference type="GO" id="GO:0000166">
    <property type="term" value="F:nucleotide binding"/>
    <property type="evidence" value="ECO:0007669"/>
    <property type="project" value="InterPro"/>
</dbReference>
<dbReference type="Pfam" id="PF22725">
    <property type="entry name" value="GFO_IDH_MocA_C3"/>
    <property type="match status" value="1"/>
</dbReference>
<dbReference type="SUPFAM" id="SSF55347">
    <property type="entry name" value="Glyceraldehyde-3-phosphate dehydrogenase-like, C-terminal domain"/>
    <property type="match status" value="1"/>
</dbReference>
<organism evidence="5 6">
    <name type="scientific">Salinarimonas soli</name>
    <dbReference type="NCBI Taxonomy" id="1638099"/>
    <lineage>
        <taxon>Bacteria</taxon>
        <taxon>Pseudomonadati</taxon>
        <taxon>Pseudomonadota</taxon>
        <taxon>Alphaproteobacteria</taxon>
        <taxon>Hyphomicrobiales</taxon>
        <taxon>Salinarimonadaceae</taxon>
        <taxon>Salinarimonas</taxon>
    </lineage>
</organism>
<sequence length="333" mass="35376">MSRIGMAVVGVGPAAQPHARSLVDLSDRIEVRHVVGRSPERLRAFADWFPFPVTTDLDAALSDPGVAAVIVLTPPGAHLDVALRCFAAGKHVLVEKPLELSAARGERLVAGARAAGRRLGVVLQHRFRPGARRLRALLAEEALGRVASAGVTVPWWRPQSYYDEPGRGTMARDGGGVLLTQAIHAIDLFRSLVGVSEVRAAEAATTLHRMETEDYAAALLRLGNGAPGFVMATTTAYPGEPERIEIVGTRGTARLAGGALEVSFHDGRTERVEAEGRTGAGAAIMDFPHDAHRDLIADFADAVAGGRDPLVSGEEALETQRLLERILARAGQP</sequence>
<dbReference type="PANTHER" id="PTHR43708">
    <property type="entry name" value="CONSERVED EXPRESSED OXIDOREDUCTASE (EUROFUNG)"/>
    <property type="match status" value="1"/>
</dbReference>
<dbReference type="InterPro" id="IPR051317">
    <property type="entry name" value="Gfo/Idh/MocA_oxidoreduct"/>
</dbReference>
<reference evidence="5 6" key="2">
    <citation type="submission" date="2019-09" db="EMBL/GenBank/DDBJ databases">
        <authorList>
            <person name="Jin C."/>
        </authorList>
    </citation>
    <scope>NUCLEOTIDE SEQUENCE [LARGE SCALE GENOMIC DNA]</scope>
    <source>
        <strain evidence="5 6">BN140002</strain>
    </source>
</reference>
<dbReference type="OrthoDB" id="9774191at2"/>
<accession>A0A5B2VDK6</accession>
<dbReference type="Gene3D" id="3.40.50.720">
    <property type="entry name" value="NAD(P)-binding Rossmann-like Domain"/>
    <property type="match status" value="1"/>
</dbReference>
<proteinExistence type="inferred from homology"/>
<evidence type="ECO:0000259" key="3">
    <source>
        <dbReference type="Pfam" id="PF01408"/>
    </source>
</evidence>
<comment type="similarity">
    <text evidence="1">Belongs to the Gfo/Idh/MocA family.</text>
</comment>
<dbReference type="RefSeq" id="WP_149818345.1">
    <property type="nucleotide sequence ID" value="NZ_VUOA01000023.1"/>
</dbReference>
<evidence type="ECO:0000256" key="2">
    <source>
        <dbReference type="ARBA" id="ARBA00023002"/>
    </source>
</evidence>
<dbReference type="EMBL" id="VUOA01000023">
    <property type="protein sequence ID" value="KAA2236766.1"/>
    <property type="molecule type" value="Genomic_DNA"/>
</dbReference>
<reference evidence="5 6" key="1">
    <citation type="submission" date="2019-09" db="EMBL/GenBank/DDBJ databases">
        <title>Salinarimonas rosea gen. nov., sp. nov., a new member of the a-2 subgroup of the Proteobacteria.</title>
        <authorList>
            <person name="Liu J."/>
        </authorList>
    </citation>
    <scope>NUCLEOTIDE SEQUENCE [LARGE SCALE GENOMIC DNA]</scope>
    <source>
        <strain evidence="5 6">BN140002</strain>
    </source>
</reference>
<feature type="domain" description="GFO/IDH/MocA-like oxidoreductase" evidence="4">
    <location>
        <begin position="132"/>
        <end position="253"/>
    </location>
</feature>
<feature type="domain" description="Gfo/Idh/MocA-like oxidoreductase N-terminal" evidence="3">
    <location>
        <begin position="5"/>
        <end position="121"/>
    </location>
</feature>
<keyword evidence="6" id="KW-1185">Reference proteome</keyword>